<name>A0A140FW56_PSEPK</name>
<accession>A0A140FW56</accession>
<protein>
    <recommendedName>
        <fullName evidence="3">RHS repeat-associated core domain-containing protein</fullName>
    </recommendedName>
</protein>
<dbReference type="BioCyc" id="PPUT160488:G1G01-2201-MONOMER"/>
<dbReference type="Proteomes" id="UP000000556">
    <property type="component" value="Chromosome"/>
</dbReference>
<dbReference type="KEGG" id="ppu:PP_5501"/>
<reference evidence="1 2" key="2">
    <citation type="journal article" date="2016" name="Environ. Microbiol.">
        <title>The revisited genome of Pseudomonas putida KT2440 enlightens its value as a robust metabolic chassis.</title>
        <authorList>
            <person name="Belda E."/>
            <person name="van Heck R.G."/>
            <person name="Lopez-Sanchez M.J."/>
            <person name="Cruveiller S."/>
            <person name="Barbe V."/>
            <person name="Fraser C."/>
            <person name="Klenk H.P."/>
            <person name="Petersen J."/>
            <person name="Morgat A."/>
            <person name="Nikel P.I."/>
            <person name="Vallenet D."/>
            <person name="Rouy Z."/>
            <person name="Sekowska A."/>
            <person name="Martins Dos Santos V.A."/>
            <person name="de Lorenzo V."/>
            <person name="Danchin A."/>
            <person name="Medigue C."/>
        </authorList>
    </citation>
    <scope>NUCLEOTIDE SEQUENCE [LARGE SCALE GENOMIC DNA]</scope>
    <source>
        <strain evidence="2">ATCC 47054 / DSM 6125 / CFBP 8728 / NCIMB 11950 / KT2440</strain>
    </source>
</reference>
<dbReference type="Gene3D" id="2.180.10.10">
    <property type="entry name" value="RHS repeat-associated core"/>
    <property type="match status" value="1"/>
</dbReference>
<keyword evidence="2" id="KW-1185">Reference proteome</keyword>
<dbReference type="NCBIfam" id="TIGR03696">
    <property type="entry name" value="Rhs_assc_core"/>
    <property type="match status" value="1"/>
</dbReference>
<dbReference type="OrthoDB" id="7032904at2"/>
<dbReference type="AlphaFoldDB" id="A0A140FW56"/>
<proteinExistence type="predicted"/>
<evidence type="ECO:0000313" key="1">
    <source>
        <dbReference type="EMBL" id="AMM02839.1"/>
    </source>
</evidence>
<dbReference type="STRING" id="160488.PP_5501"/>
<dbReference type="EMBL" id="AE015451">
    <property type="protein sequence ID" value="AMM02839.1"/>
    <property type="molecule type" value="Genomic_DNA"/>
</dbReference>
<reference evidence="1 2" key="1">
    <citation type="journal article" date="2002" name="Environ. Microbiol.">
        <title>Complete genome sequence and comparative analysis of the metabolically versatile Pseudomonas putida KT2440.</title>
        <authorList>
            <person name="Nelson K.E."/>
            <person name="Weinel C."/>
            <person name="Paulsen I.T."/>
            <person name="Dodson R.J."/>
            <person name="Hilbert H."/>
            <person name="Martins dos Santos V.A."/>
            <person name="Fouts D.E."/>
            <person name="Gill S.R."/>
            <person name="Pop M."/>
            <person name="Holmes M."/>
            <person name="Brinkac L."/>
            <person name="Beanan M."/>
            <person name="DeBoy R.T."/>
            <person name="Daugherty S."/>
            <person name="Kolonay J."/>
            <person name="Madupu R."/>
            <person name="Nelson W."/>
            <person name="White O."/>
            <person name="Peterson J."/>
            <person name="Khouri H."/>
            <person name="Hance I."/>
            <person name="Chris Lee P."/>
            <person name="Holtzapple E."/>
            <person name="Scanlan D."/>
            <person name="Tran K."/>
            <person name="Moazzez A."/>
            <person name="Utterback T."/>
            <person name="Rizzo M."/>
            <person name="Lee K."/>
            <person name="Kosack D."/>
            <person name="Moestl D."/>
            <person name="Wedler H."/>
            <person name="Lauber J."/>
            <person name="Stjepandic D."/>
            <person name="Hoheisel J."/>
            <person name="Straetz M."/>
            <person name="Heim S."/>
            <person name="Kiewitz C."/>
            <person name="Eisen J.A."/>
            <person name="Timmis K.N."/>
            <person name="Dusterhoft A."/>
            <person name="Tummler B."/>
            <person name="Fraser C.M."/>
        </authorList>
    </citation>
    <scope>NUCLEOTIDE SEQUENCE [LARGE SCALE GENOMIC DNA]</scope>
    <source>
        <strain evidence="2">ATCC 47054 / DSM 6125 / CFBP 8728 / NCIMB 11950 / KT2440</strain>
    </source>
</reference>
<evidence type="ECO:0008006" key="3">
    <source>
        <dbReference type="Google" id="ProtNLM"/>
    </source>
</evidence>
<dbReference type="InterPro" id="IPR022385">
    <property type="entry name" value="Rhs_assc_core"/>
</dbReference>
<gene>
    <name evidence="1" type="ordered locus">PP_5501</name>
</gene>
<organism evidence="1 2">
    <name type="scientific">Pseudomonas putida (strain ATCC 47054 / DSM 6125 / CFBP 8728 / NCIMB 11950 / KT2440)</name>
    <dbReference type="NCBI Taxonomy" id="160488"/>
    <lineage>
        <taxon>Bacteria</taxon>
        <taxon>Pseudomonadati</taxon>
        <taxon>Pseudomonadota</taxon>
        <taxon>Gammaproteobacteria</taxon>
        <taxon>Pseudomonadales</taxon>
        <taxon>Pseudomonadaceae</taxon>
        <taxon>Pseudomonas</taxon>
    </lineage>
</organism>
<sequence>MVVRGNHDIIELESPDNFISIEPLACEAHSYLLQLGFFKTMSTGTYSTHTSRRVPSNYMPYGYRNAEKQPIGILGYNGEPLFTLRECYALGNGHRVYSPRLSPRLMRFISADTLSPFDRGGLNCYAYCLNDPINATDPSGKSRFKTAGTVALAAVKFKKNLSSRTENTNHWKALGNWYADELSEDVKLAIQSIKNQTTHITLVKNPASLFRLNDSQFKHKFVFTRDRNFFIGSYSADEPSHPSIAHLGQGITGTKSEVVSAGGIIKDGNGYTLDTHSGHYKPSVEQLKPAKAHLESLGIAVTSLRENTPSKGYAARL</sequence>
<evidence type="ECO:0000313" key="2">
    <source>
        <dbReference type="Proteomes" id="UP000000556"/>
    </source>
</evidence>